<sequence>MVFNHNKNKLNPRSLTHSDTYKIRCKPYPAAAQLVLPQSRQHTFAAEKSDETVTCPRLTQLEHVCQGCQNRSGCWVYIATHLHPPPPSNYHHHPMRWERGYGASSAADGERSVFASG</sequence>
<evidence type="ECO:0000313" key="1">
    <source>
        <dbReference type="EMBL" id="KAK7506417.1"/>
    </source>
</evidence>
<name>A0ABD0M3Z5_9CAEN</name>
<reference evidence="1 2" key="1">
    <citation type="journal article" date="2023" name="Sci. Data">
        <title>Genome assembly of the Korean intertidal mud-creeper Batillaria attramentaria.</title>
        <authorList>
            <person name="Patra A.K."/>
            <person name="Ho P.T."/>
            <person name="Jun S."/>
            <person name="Lee S.J."/>
            <person name="Kim Y."/>
            <person name="Won Y.J."/>
        </authorList>
    </citation>
    <scope>NUCLEOTIDE SEQUENCE [LARGE SCALE GENOMIC DNA]</scope>
    <source>
        <strain evidence="1">Wonlab-2016</strain>
    </source>
</reference>
<dbReference type="Proteomes" id="UP001519460">
    <property type="component" value="Unassembled WGS sequence"/>
</dbReference>
<accession>A0ABD0M3Z5</accession>
<organism evidence="1 2">
    <name type="scientific">Batillaria attramentaria</name>
    <dbReference type="NCBI Taxonomy" id="370345"/>
    <lineage>
        <taxon>Eukaryota</taxon>
        <taxon>Metazoa</taxon>
        <taxon>Spiralia</taxon>
        <taxon>Lophotrochozoa</taxon>
        <taxon>Mollusca</taxon>
        <taxon>Gastropoda</taxon>
        <taxon>Caenogastropoda</taxon>
        <taxon>Sorbeoconcha</taxon>
        <taxon>Cerithioidea</taxon>
        <taxon>Batillariidae</taxon>
        <taxon>Batillaria</taxon>
    </lineage>
</organism>
<gene>
    <name evidence="1" type="ORF">BaRGS_00002529</name>
</gene>
<proteinExistence type="predicted"/>
<comment type="caution">
    <text evidence="1">The sequence shown here is derived from an EMBL/GenBank/DDBJ whole genome shotgun (WGS) entry which is preliminary data.</text>
</comment>
<keyword evidence="2" id="KW-1185">Reference proteome</keyword>
<protein>
    <submittedName>
        <fullName evidence="1">Uncharacterized protein</fullName>
    </submittedName>
</protein>
<evidence type="ECO:0000313" key="2">
    <source>
        <dbReference type="Proteomes" id="UP001519460"/>
    </source>
</evidence>
<dbReference type="EMBL" id="JACVVK020000007">
    <property type="protein sequence ID" value="KAK7506417.1"/>
    <property type="molecule type" value="Genomic_DNA"/>
</dbReference>
<dbReference type="AlphaFoldDB" id="A0ABD0M3Z5"/>